<protein>
    <recommendedName>
        <fullName evidence="8 10">NH(3)-dependent NAD(+) synthetase</fullName>
        <ecNumber evidence="8 10">6.3.1.5</ecNumber>
    </recommendedName>
</protein>
<dbReference type="InterPro" id="IPR003694">
    <property type="entry name" value="NAD_synthase"/>
</dbReference>
<evidence type="ECO:0000313" key="12">
    <source>
        <dbReference type="EMBL" id="KSW11917.1"/>
    </source>
</evidence>
<feature type="binding site" description="in other chain" evidence="8">
    <location>
        <position position="159"/>
    </location>
    <ligand>
        <name>deamido-NAD(+)</name>
        <dbReference type="ChEBI" id="CHEBI:58437"/>
        <note>ligand shared between two neighboring subunits</note>
    </ligand>
</feature>
<dbReference type="HAMAP" id="MF_00193">
    <property type="entry name" value="NadE_ammonia_dep"/>
    <property type="match status" value="1"/>
</dbReference>
<gene>
    <name evidence="8" type="primary">nadE</name>
    <name evidence="12" type="ORF">CF15_03735</name>
</gene>
<sequence>MAGRKIGLGELTSLDYEGIARALTNFIRGVVREAGARGVVVGVSGGVDSATTLALAARALGPERVLALLLPDSEVTPRGDVEDARELVESLGVRYKVIDIRPVVRSFLEATGEKPDRRSLGNLRARARMAILYLYANMQGLLVAGTGDRSEILIGYFTKYGDGAVDFLPIGSLYKTQVRRLALHLGVPESIALKPSSPRLWPGHLAEEELGMKYEEIDLALYALFDLGLGVEEAAEATGLPREKLEKVLDMHRASEHKRRLPPAPDPGDTVWRFRRR</sequence>
<feature type="binding site" description="in other chain" evidence="8">
    <location>
        <position position="126"/>
    </location>
    <ligand>
        <name>deamido-NAD(+)</name>
        <dbReference type="ChEBI" id="CHEBI:58437"/>
        <note>ligand shared between two neighboring subunits</note>
    </ligand>
</feature>
<keyword evidence="5 8" id="KW-0067">ATP-binding</keyword>
<dbReference type="GO" id="GO:0008795">
    <property type="term" value="F:NAD+ synthase activity"/>
    <property type="evidence" value="ECO:0007669"/>
    <property type="project" value="UniProtKB-UniRule"/>
</dbReference>
<dbReference type="STRING" id="2309.CF15_03735"/>
<dbReference type="FunFam" id="3.40.50.620:FF:000106">
    <property type="entry name" value="Glutamine-dependent NAD(+) synthetase"/>
    <property type="match status" value="1"/>
</dbReference>
<dbReference type="AlphaFoldDB" id="A0A0V8RV43"/>
<evidence type="ECO:0000256" key="7">
    <source>
        <dbReference type="ARBA" id="ARBA00023027"/>
    </source>
</evidence>
<evidence type="ECO:0000256" key="5">
    <source>
        <dbReference type="ARBA" id="ARBA00022840"/>
    </source>
</evidence>
<keyword evidence="6 8" id="KW-0460">Magnesium</keyword>
<dbReference type="GO" id="GO:0003952">
    <property type="term" value="F:NAD+ synthase (glutamine-hydrolyzing) activity"/>
    <property type="evidence" value="ECO:0007669"/>
    <property type="project" value="InterPro"/>
</dbReference>
<comment type="catalytic activity">
    <reaction evidence="8 10">
        <text>deamido-NAD(+) + NH4(+) + ATP = AMP + diphosphate + NAD(+) + H(+)</text>
        <dbReference type="Rhea" id="RHEA:21188"/>
        <dbReference type="ChEBI" id="CHEBI:15378"/>
        <dbReference type="ChEBI" id="CHEBI:28938"/>
        <dbReference type="ChEBI" id="CHEBI:30616"/>
        <dbReference type="ChEBI" id="CHEBI:33019"/>
        <dbReference type="ChEBI" id="CHEBI:57540"/>
        <dbReference type="ChEBI" id="CHEBI:58437"/>
        <dbReference type="ChEBI" id="CHEBI:456215"/>
        <dbReference type="EC" id="6.3.1.5"/>
    </reaction>
</comment>
<dbReference type="EC" id="6.3.1.5" evidence="8 10"/>
<dbReference type="Gene3D" id="3.40.50.620">
    <property type="entry name" value="HUPs"/>
    <property type="match status" value="1"/>
</dbReference>
<comment type="similarity">
    <text evidence="1 8 9">Belongs to the NAD synthetase family.</text>
</comment>
<evidence type="ECO:0000256" key="2">
    <source>
        <dbReference type="ARBA" id="ARBA00022598"/>
    </source>
</evidence>
<keyword evidence="2 8" id="KW-0436">Ligase</keyword>
<feature type="binding site" evidence="8">
    <location>
        <position position="151"/>
    </location>
    <ligand>
        <name>Mg(2+)</name>
        <dbReference type="ChEBI" id="CHEBI:18420"/>
    </ligand>
</feature>
<keyword evidence="7 8" id="KW-0520">NAD</keyword>
<comment type="function">
    <text evidence="8">Catalyzes the ATP-dependent amidation of deamido-NAD to form NAD. Uses ammonia as a nitrogen source.</text>
</comment>
<evidence type="ECO:0000256" key="1">
    <source>
        <dbReference type="ARBA" id="ARBA00005859"/>
    </source>
</evidence>
<evidence type="ECO:0000256" key="4">
    <source>
        <dbReference type="ARBA" id="ARBA00022741"/>
    </source>
</evidence>
<evidence type="ECO:0000256" key="9">
    <source>
        <dbReference type="RuleBase" id="RU003811"/>
    </source>
</evidence>
<proteinExistence type="inferred from homology"/>
<evidence type="ECO:0000256" key="8">
    <source>
        <dbReference type="HAMAP-Rule" id="MF_00193"/>
    </source>
</evidence>
<dbReference type="PANTHER" id="PTHR23090">
    <property type="entry name" value="NH 3 /GLUTAMINE-DEPENDENT NAD + SYNTHETASE"/>
    <property type="match status" value="1"/>
</dbReference>
<dbReference type="InterPro" id="IPR022926">
    <property type="entry name" value="NH(3)-dep_NAD(+)_synth"/>
</dbReference>
<comment type="caution">
    <text evidence="12">The sequence shown here is derived from an EMBL/GenBank/DDBJ whole genome shotgun (WGS) entry which is preliminary data.</text>
</comment>
<dbReference type="EMBL" id="LNTB01000001">
    <property type="protein sequence ID" value="KSW11917.1"/>
    <property type="molecule type" value="Genomic_DNA"/>
</dbReference>
<dbReference type="NCBIfam" id="TIGR00552">
    <property type="entry name" value="nadE"/>
    <property type="match status" value="1"/>
</dbReference>
<evidence type="ECO:0000313" key="13">
    <source>
        <dbReference type="Proteomes" id="UP000053352"/>
    </source>
</evidence>
<feature type="binding site" evidence="8">
    <location>
        <position position="197"/>
    </location>
    <ligand>
        <name>ATP</name>
        <dbReference type="ChEBI" id="CHEBI:30616"/>
    </ligand>
</feature>
<dbReference type="GO" id="GO:0009435">
    <property type="term" value="P:NAD+ biosynthetic process"/>
    <property type="evidence" value="ECO:0007669"/>
    <property type="project" value="UniProtKB-UniRule"/>
</dbReference>
<organism evidence="12 13">
    <name type="scientific">Pyrodictium occultum</name>
    <dbReference type="NCBI Taxonomy" id="2309"/>
    <lineage>
        <taxon>Archaea</taxon>
        <taxon>Thermoproteota</taxon>
        <taxon>Thermoprotei</taxon>
        <taxon>Desulfurococcales</taxon>
        <taxon>Pyrodictiaceae</taxon>
        <taxon>Pyrodictium</taxon>
    </lineage>
</organism>
<dbReference type="PANTHER" id="PTHR23090:SF9">
    <property type="entry name" value="GLUTAMINE-DEPENDENT NAD(+) SYNTHETASE"/>
    <property type="match status" value="1"/>
</dbReference>
<dbReference type="GO" id="GO:0004359">
    <property type="term" value="F:glutaminase activity"/>
    <property type="evidence" value="ECO:0007669"/>
    <property type="project" value="InterPro"/>
</dbReference>
<name>A0A0V8RV43_PYROC</name>
<reference evidence="12 13" key="1">
    <citation type="submission" date="2015-11" db="EMBL/GenBank/DDBJ databases">
        <title>Genome sequence of Pyrodictium occultum PL-19, a marine hyperthermophilic archaeon isolated from Volcano, Italy.</title>
        <authorList>
            <person name="Utturkar S."/>
            <person name="Huber H."/>
            <person name="Leptihn S."/>
            <person name="Brown S."/>
            <person name="Stetter K.O."/>
            <person name="Podar M."/>
        </authorList>
    </citation>
    <scope>NUCLEOTIDE SEQUENCE [LARGE SCALE GENOMIC DNA]</scope>
    <source>
        <strain evidence="12 13">PL-19</strain>
    </source>
</reference>
<keyword evidence="3 8" id="KW-0479">Metal-binding</keyword>
<dbReference type="InterPro" id="IPR014729">
    <property type="entry name" value="Rossmann-like_a/b/a_fold"/>
</dbReference>
<feature type="binding site" description="in other chain" evidence="8">
    <location>
        <begin position="257"/>
        <end position="258"/>
    </location>
    <ligand>
        <name>deamido-NAD(+)</name>
        <dbReference type="ChEBI" id="CHEBI:58437"/>
        <note>ligand shared between two neighboring subunits</note>
    </ligand>
</feature>
<dbReference type="RefSeq" id="WP_058370596.1">
    <property type="nucleotide sequence ID" value="NZ_LNTB01000001.1"/>
</dbReference>
<evidence type="ECO:0000256" key="10">
    <source>
        <dbReference type="RuleBase" id="RU003812"/>
    </source>
</evidence>
<feature type="binding site" evidence="8">
    <location>
        <position position="175"/>
    </location>
    <ligand>
        <name>ATP</name>
        <dbReference type="ChEBI" id="CHEBI:30616"/>
    </ligand>
</feature>
<dbReference type="InterPro" id="IPR022310">
    <property type="entry name" value="NAD/GMP_synthase"/>
</dbReference>
<dbReference type="GO" id="GO:0005737">
    <property type="term" value="C:cytoplasm"/>
    <property type="evidence" value="ECO:0007669"/>
    <property type="project" value="InterPro"/>
</dbReference>
<dbReference type="GO" id="GO:0046872">
    <property type="term" value="F:metal ion binding"/>
    <property type="evidence" value="ECO:0007669"/>
    <property type="project" value="UniProtKB-KW"/>
</dbReference>
<evidence type="ECO:0000259" key="11">
    <source>
        <dbReference type="Pfam" id="PF02540"/>
    </source>
</evidence>
<evidence type="ECO:0000256" key="6">
    <source>
        <dbReference type="ARBA" id="ARBA00022842"/>
    </source>
</evidence>
<comment type="pathway">
    <text evidence="8">Cofactor biosynthesis; NAD(+) biosynthesis; NAD(+) from deamido-NAD(+) (ammonia route): step 1/1.</text>
</comment>
<keyword evidence="13" id="KW-1185">Reference proteome</keyword>
<feature type="binding site" evidence="8">
    <location>
        <position position="146"/>
    </location>
    <ligand>
        <name>ATP</name>
        <dbReference type="ChEBI" id="CHEBI:30616"/>
    </ligand>
</feature>
<dbReference type="CDD" id="cd00553">
    <property type="entry name" value="NAD_synthase"/>
    <property type="match status" value="1"/>
</dbReference>
<dbReference type="Pfam" id="PF02540">
    <property type="entry name" value="NAD_synthase"/>
    <property type="match status" value="1"/>
</dbReference>
<feature type="binding site" evidence="8">
    <location>
        <begin position="42"/>
        <end position="49"/>
    </location>
    <ligand>
        <name>ATP</name>
        <dbReference type="ChEBI" id="CHEBI:30616"/>
    </ligand>
</feature>
<accession>A0A0V8RV43</accession>
<dbReference type="SUPFAM" id="SSF52402">
    <property type="entry name" value="Adenine nucleotide alpha hydrolases-like"/>
    <property type="match status" value="1"/>
</dbReference>
<dbReference type="UniPathway" id="UPA00253">
    <property type="reaction ID" value="UER00333"/>
</dbReference>
<dbReference type="GO" id="GO:0005524">
    <property type="term" value="F:ATP binding"/>
    <property type="evidence" value="ECO:0007669"/>
    <property type="project" value="UniProtKB-UniRule"/>
</dbReference>
<dbReference type="Proteomes" id="UP000053352">
    <property type="component" value="Unassembled WGS sequence"/>
</dbReference>
<keyword evidence="4 8" id="KW-0547">Nucleotide-binding</keyword>
<comment type="subunit">
    <text evidence="8">Homodimer.</text>
</comment>
<dbReference type="OrthoDB" id="39312at2157"/>
<feature type="domain" description="NAD/GMP synthase" evidence="11">
    <location>
        <begin position="21"/>
        <end position="262"/>
    </location>
</feature>
<evidence type="ECO:0000256" key="3">
    <source>
        <dbReference type="ARBA" id="ARBA00022723"/>
    </source>
</evidence>
<dbReference type="NCBIfam" id="NF010587">
    <property type="entry name" value="PRK13980.1"/>
    <property type="match status" value="1"/>
</dbReference>
<feature type="binding site" evidence="8">
    <location>
        <position position="48"/>
    </location>
    <ligand>
        <name>Mg(2+)</name>
        <dbReference type="ChEBI" id="CHEBI:18420"/>
    </ligand>
</feature>
<feature type="binding site" evidence="8">
    <location>
        <position position="166"/>
    </location>
    <ligand>
        <name>deamido-NAD(+)</name>
        <dbReference type="ChEBI" id="CHEBI:58437"/>
        <note>ligand shared between two neighboring subunits</note>
    </ligand>
</feature>